<proteinExistence type="predicted"/>
<keyword evidence="2" id="KW-1133">Transmembrane helix</keyword>
<dbReference type="RefSeq" id="WP_308949553.1">
    <property type="nucleotide sequence ID" value="NZ_JARXHW010000014.1"/>
</dbReference>
<protein>
    <recommendedName>
        <fullName evidence="5">Fimbrial assembly protein</fullName>
    </recommendedName>
</protein>
<evidence type="ECO:0008006" key="5">
    <source>
        <dbReference type="Google" id="ProtNLM"/>
    </source>
</evidence>
<gene>
    <name evidence="3" type="ORF">QEH52_07840</name>
</gene>
<keyword evidence="2" id="KW-0812">Transmembrane</keyword>
<name>A0ABU1ATC4_9BACT</name>
<evidence type="ECO:0000256" key="2">
    <source>
        <dbReference type="SAM" id="Phobius"/>
    </source>
</evidence>
<feature type="compositionally biased region" description="Polar residues" evidence="1">
    <location>
        <begin position="414"/>
        <end position="424"/>
    </location>
</feature>
<evidence type="ECO:0000313" key="3">
    <source>
        <dbReference type="EMBL" id="MDQ8207415.1"/>
    </source>
</evidence>
<evidence type="ECO:0000256" key="1">
    <source>
        <dbReference type="SAM" id="MobiDB-lite"/>
    </source>
</evidence>
<keyword evidence="4" id="KW-1185">Reference proteome</keyword>
<comment type="caution">
    <text evidence="3">The sequence shown here is derived from an EMBL/GenBank/DDBJ whole genome shotgun (WGS) entry which is preliminary data.</text>
</comment>
<organism evidence="3 4">
    <name type="scientific">Thalassobacterium maritimum</name>
    <dbReference type="NCBI Taxonomy" id="3041265"/>
    <lineage>
        <taxon>Bacteria</taxon>
        <taxon>Pseudomonadati</taxon>
        <taxon>Verrucomicrobiota</taxon>
        <taxon>Opitutia</taxon>
        <taxon>Puniceicoccales</taxon>
        <taxon>Coraliomargaritaceae</taxon>
        <taxon>Thalassobacterium</taxon>
    </lineage>
</organism>
<keyword evidence="2" id="KW-0472">Membrane</keyword>
<feature type="transmembrane region" description="Helical" evidence="2">
    <location>
        <begin position="242"/>
        <end position="267"/>
    </location>
</feature>
<dbReference type="Proteomes" id="UP001225316">
    <property type="component" value="Unassembled WGS sequence"/>
</dbReference>
<reference evidence="3 4" key="1">
    <citation type="submission" date="2023-04" db="EMBL/GenBank/DDBJ databases">
        <title>A novel bacteria isolated from coastal sediment.</title>
        <authorList>
            <person name="Liu X.-J."/>
            <person name="Du Z.-J."/>
        </authorList>
    </citation>
    <scope>NUCLEOTIDE SEQUENCE [LARGE SCALE GENOMIC DNA]</scope>
    <source>
        <strain evidence="3 4">SDUM461003</strain>
    </source>
</reference>
<sequence>MSPNTPAVSNPTNIAPENEPTSQPDVLLLPAEYFFVETVEVPPALAANELADFAELSMEAIAPFPLEQLRWGFLTAPDGQSLLIYAAVNERLKRAGYSELENYTWVLPDFATLYGARFNSDTQVRLQGESYDTTFHWPSGESMPEQIRSLPPSLSPGDATPVTSPPDSSDSQTIQLRALPVEISENGQPTFQFETIGNAPSNGHWSPLTPDEHVLWQADIRPADYKTQERSARRTTALITRILGYAALFALFLILLEGLLFAGQFWLGTRQAKIDRQASSVRRVEDTQSLMNKLEQVAQNELRPIAILRAANNIRTALGTTGIEYDETIIEGNNRITIEGKANTINELNAYTDALRKSGTFELVDPPKSLKRAGQTKVTFSVSLDYTHREFQPEPESEPEPEPRIAPTPPRPTSSVSDAPSVSEPQRIGAKTIPLPKTTLPAIQAKGDQ</sequence>
<feature type="region of interest" description="Disordered" evidence="1">
    <location>
        <begin position="1"/>
        <end position="22"/>
    </location>
</feature>
<evidence type="ECO:0000313" key="4">
    <source>
        <dbReference type="Proteomes" id="UP001225316"/>
    </source>
</evidence>
<feature type="region of interest" description="Disordered" evidence="1">
    <location>
        <begin position="137"/>
        <end position="171"/>
    </location>
</feature>
<accession>A0ABU1ATC4</accession>
<dbReference type="EMBL" id="JARXHW010000014">
    <property type="protein sequence ID" value="MDQ8207415.1"/>
    <property type="molecule type" value="Genomic_DNA"/>
</dbReference>
<feature type="region of interest" description="Disordered" evidence="1">
    <location>
        <begin position="389"/>
        <end position="449"/>
    </location>
</feature>